<sequence>MRTGIADASSSARIERVGTKGWGRHRTIGEAIRAAQEGGIVSVAAGRYGECVVVDRSVRIVAESGGVEIAPADGAALEVRAGTAVVQGVTFVSAQPARAAVVVTGGTVTLDGCEVRNGRAEIAGQASVTLDECTLSGAAGAGVDVADSARVRLHGGAVQQVEGSGLLVRGGARLTVSGTAVRHVAAAGLHLRDAAVAEVERAEISHAAVAALLVEDEAGGIVRDSQFFDNDGDVLRATGSAPFTADGWPGGLPDRPLLDPPAFGPGEPGGVRMERCTVDRTGGTAIHLSGTAHVGVADTRIDSVTAAGVVATGDARLVMTDSHIVRPRSTGVALLGQAHARIEGCSVADSGANGLFLAGDSRVLLRRLGVKQTRYTAVHLGGTAIVTLAGCEISDTPECGVRVTGRAMARIDGGRVERARQSGVAVEETGDAHLSGLTVTEGEIGVRVDSPHRALVENCTISEIAQTGFEAAKGSGPILRNTTIEGCGGAGVFVDADATPVLDGLTIDRIGGTGVVVWGGADPVIRASTIANCKKNGLYLGAEAHGTVEDLDVTGTGYPALYIGAQATPVLRRVHVHDVDEDLTLMDGANATFEQCTADAVGTSTMPIEGANPLVRRAGAAVATSATSARKNTAAGTADPEAAETLPDLLAQLDRLVGLDKVKHDVGSLVKLVQMVQKRREAGLSPPPMSRHLVFAGNPGTGKTTVARLYGRILRALGMLGSGHLVEVDRSALVGEYVGHTAPKTQAAFRRALHGVLFIDEAYALTPDGHGADFGQEAISTLVKLMEDHREEVVVIVAGYPYEMVRFINTNPGLQSRFSRTLTFDDYSTDELVSIVQYQAADHEYHLGPPTIDKLRRYFDSVDRDEGFGNGRFARGVFQHMTEQHAARVAELDSPTTEQLTELGPEDLPDVPDVPAQQ</sequence>
<dbReference type="SUPFAM" id="SSF52540">
    <property type="entry name" value="P-loop containing nucleoside triphosphate hydrolases"/>
    <property type="match status" value="1"/>
</dbReference>
<dbReference type="InterPro" id="IPR027417">
    <property type="entry name" value="P-loop_NTPase"/>
</dbReference>
<gene>
    <name evidence="6" type="ORF">J2S43_004657</name>
</gene>
<dbReference type="CDD" id="cd00009">
    <property type="entry name" value="AAA"/>
    <property type="match status" value="1"/>
</dbReference>
<evidence type="ECO:0000313" key="6">
    <source>
        <dbReference type="EMBL" id="MDP9796145.1"/>
    </source>
</evidence>
<keyword evidence="7" id="KW-1185">Reference proteome</keyword>
<dbReference type="InterPro" id="IPR003593">
    <property type="entry name" value="AAA+_ATPase"/>
</dbReference>
<comment type="similarity">
    <text evidence="1">Belongs to the CbxX/CfxQ family.</text>
</comment>
<feature type="domain" description="AAA+ ATPase" evidence="5">
    <location>
        <begin position="689"/>
        <end position="828"/>
    </location>
</feature>
<accession>A0ABT9MXH4</accession>
<proteinExistence type="inferred from homology"/>
<dbReference type="Gene3D" id="3.40.50.300">
    <property type="entry name" value="P-loop containing nucleotide triphosphate hydrolases"/>
    <property type="match status" value="1"/>
</dbReference>
<dbReference type="Pfam" id="PF00004">
    <property type="entry name" value="AAA"/>
    <property type="match status" value="1"/>
</dbReference>
<dbReference type="RefSeq" id="WP_306832508.1">
    <property type="nucleotide sequence ID" value="NZ_JAUSRA010000001.1"/>
</dbReference>
<dbReference type="InterPro" id="IPR006626">
    <property type="entry name" value="PbH1"/>
</dbReference>
<dbReference type="SMART" id="SM00710">
    <property type="entry name" value="PbH1"/>
    <property type="match status" value="13"/>
</dbReference>
<dbReference type="EMBL" id="JAUSRA010000001">
    <property type="protein sequence ID" value="MDP9796145.1"/>
    <property type="molecule type" value="Genomic_DNA"/>
</dbReference>
<dbReference type="PANTHER" id="PTHR43392:SF2">
    <property type="entry name" value="AAA-TYPE ATPASE FAMILY PROTEIN _ ANKYRIN REPEAT FAMILY PROTEIN"/>
    <property type="match status" value="1"/>
</dbReference>
<dbReference type="SMART" id="SM00382">
    <property type="entry name" value="AAA"/>
    <property type="match status" value="1"/>
</dbReference>
<dbReference type="Gene3D" id="1.10.8.60">
    <property type="match status" value="1"/>
</dbReference>
<dbReference type="InterPro" id="IPR041627">
    <property type="entry name" value="AAA_lid_6"/>
</dbReference>
<keyword evidence="2" id="KW-0547">Nucleotide-binding</keyword>
<reference evidence="6 7" key="1">
    <citation type="submission" date="2023-07" db="EMBL/GenBank/DDBJ databases">
        <title>Sequencing the genomes of 1000 actinobacteria strains.</title>
        <authorList>
            <person name="Klenk H.-P."/>
        </authorList>
    </citation>
    <scope>NUCLEOTIDE SEQUENCE [LARGE SCALE GENOMIC DNA]</scope>
    <source>
        <strain evidence="6 7">DSM 44710</strain>
    </source>
</reference>
<name>A0ABT9MXH4_9ACTN</name>
<dbReference type="Gene3D" id="2.160.20.10">
    <property type="entry name" value="Single-stranded right-handed beta-helix, Pectin lyase-like"/>
    <property type="match status" value="2"/>
</dbReference>
<dbReference type="InterPro" id="IPR000641">
    <property type="entry name" value="CbxX/CfxQ"/>
</dbReference>
<evidence type="ECO:0000256" key="1">
    <source>
        <dbReference type="ARBA" id="ARBA00010378"/>
    </source>
</evidence>
<evidence type="ECO:0000256" key="3">
    <source>
        <dbReference type="ARBA" id="ARBA00022840"/>
    </source>
</evidence>
<evidence type="ECO:0000313" key="7">
    <source>
        <dbReference type="Proteomes" id="UP001240984"/>
    </source>
</evidence>
<protein>
    <recommendedName>
        <fullName evidence="5">AAA+ ATPase domain-containing protein</fullName>
    </recommendedName>
</protein>
<evidence type="ECO:0000256" key="2">
    <source>
        <dbReference type="ARBA" id="ARBA00022741"/>
    </source>
</evidence>
<evidence type="ECO:0000256" key="4">
    <source>
        <dbReference type="SAM" id="MobiDB-lite"/>
    </source>
</evidence>
<comment type="caution">
    <text evidence="6">The sequence shown here is derived from an EMBL/GenBank/DDBJ whole genome shotgun (WGS) entry which is preliminary data.</text>
</comment>
<organism evidence="6 7">
    <name type="scientific">Catenuloplanes nepalensis</name>
    <dbReference type="NCBI Taxonomy" id="587533"/>
    <lineage>
        <taxon>Bacteria</taxon>
        <taxon>Bacillati</taxon>
        <taxon>Actinomycetota</taxon>
        <taxon>Actinomycetes</taxon>
        <taxon>Micromonosporales</taxon>
        <taxon>Micromonosporaceae</taxon>
        <taxon>Catenuloplanes</taxon>
    </lineage>
</organism>
<keyword evidence="3" id="KW-0067">ATP-binding</keyword>
<evidence type="ECO:0000259" key="5">
    <source>
        <dbReference type="SMART" id="SM00382"/>
    </source>
</evidence>
<dbReference type="Pfam" id="PF13229">
    <property type="entry name" value="Beta_helix"/>
    <property type="match status" value="3"/>
</dbReference>
<dbReference type="PANTHER" id="PTHR43392">
    <property type="entry name" value="AAA-TYPE ATPASE FAMILY PROTEIN / ANKYRIN REPEAT FAMILY PROTEIN"/>
    <property type="match status" value="1"/>
</dbReference>
<dbReference type="SUPFAM" id="SSF51126">
    <property type="entry name" value="Pectin lyase-like"/>
    <property type="match status" value="3"/>
</dbReference>
<dbReference type="InterPro" id="IPR003959">
    <property type="entry name" value="ATPase_AAA_core"/>
</dbReference>
<feature type="region of interest" description="Disordered" evidence="4">
    <location>
        <begin position="893"/>
        <end position="918"/>
    </location>
</feature>
<dbReference type="InterPro" id="IPR011050">
    <property type="entry name" value="Pectin_lyase_fold/virulence"/>
</dbReference>
<dbReference type="Proteomes" id="UP001240984">
    <property type="component" value="Unassembled WGS sequence"/>
</dbReference>
<dbReference type="InterPro" id="IPR012334">
    <property type="entry name" value="Pectin_lyas_fold"/>
</dbReference>
<dbReference type="InterPro" id="IPR050773">
    <property type="entry name" value="CbxX/CfxQ_RuBisCO_ESX"/>
</dbReference>
<dbReference type="PRINTS" id="PR00819">
    <property type="entry name" value="CBXCFQXSUPER"/>
</dbReference>
<dbReference type="InterPro" id="IPR039448">
    <property type="entry name" value="Beta_helix"/>
</dbReference>
<dbReference type="Pfam" id="PF17866">
    <property type="entry name" value="AAA_lid_6"/>
    <property type="match status" value="1"/>
</dbReference>